<accession>A0A9W4MWS3</accession>
<dbReference type="EMBL" id="CAJVNV010000266">
    <property type="protein sequence ID" value="CAG8135589.1"/>
    <property type="molecule type" value="Genomic_DNA"/>
</dbReference>
<reference evidence="1" key="1">
    <citation type="submission" date="2021-07" db="EMBL/GenBank/DDBJ databases">
        <authorList>
            <person name="Branca A.L. A."/>
        </authorList>
    </citation>
    <scope>NUCLEOTIDE SEQUENCE</scope>
</reference>
<evidence type="ECO:0000313" key="1">
    <source>
        <dbReference type="EMBL" id="CAG8135589.1"/>
    </source>
</evidence>
<dbReference type="Proteomes" id="UP001153461">
    <property type="component" value="Unassembled WGS sequence"/>
</dbReference>
<dbReference type="AlphaFoldDB" id="A0A9W4MWS3"/>
<evidence type="ECO:0000313" key="2">
    <source>
        <dbReference type="Proteomes" id="UP001153461"/>
    </source>
</evidence>
<sequence length="52" mass="6179">MSLYAHEEDKLRLEWWAELPVLVLLRTYCQQSDGLPFVATPLASPIFVRRYR</sequence>
<gene>
    <name evidence="1" type="ORF">PNAL_LOCUS5668</name>
</gene>
<organism evidence="1 2">
    <name type="scientific">Penicillium nalgiovense</name>
    <dbReference type="NCBI Taxonomy" id="60175"/>
    <lineage>
        <taxon>Eukaryota</taxon>
        <taxon>Fungi</taxon>
        <taxon>Dikarya</taxon>
        <taxon>Ascomycota</taxon>
        <taxon>Pezizomycotina</taxon>
        <taxon>Eurotiomycetes</taxon>
        <taxon>Eurotiomycetidae</taxon>
        <taxon>Eurotiales</taxon>
        <taxon>Aspergillaceae</taxon>
        <taxon>Penicillium</taxon>
    </lineage>
</organism>
<protein>
    <submittedName>
        <fullName evidence="1">Uncharacterized protein</fullName>
    </submittedName>
</protein>
<proteinExistence type="predicted"/>
<name>A0A9W4MWS3_PENNA</name>
<comment type="caution">
    <text evidence="1">The sequence shown here is derived from an EMBL/GenBank/DDBJ whole genome shotgun (WGS) entry which is preliminary data.</text>
</comment>